<evidence type="ECO:0000313" key="5">
    <source>
        <dbReference type="EMBL" id="CAG8600072.1"/>
    </source>
</evidence>
<dbReference type="SMART" id="SM00320">
    <property type="entry name" value="WD40"/>
    <property type="match status" value="6"/>
</dbReference>
<gene>
    <name evidence="5" type="ORF">ALEPTO_LOCUS8103</name>
</gene>
<keyword evidence="2" id="KW-0677">Repeat</keyword>
<feature type="repeat" description="WD" evidence="3">
    <location>
        <begin position="399"/>
        <end position="432"/>
    </location>
</feature>
<protein>
    <submittedName>
        <fullName evidence="5">1448_t:CDS:1</fullName>
    </submittedName>
</protein>
<dbReference type="PANTHER" id="PTHR44566:SF1">
    <property type="entry name" value="WD REPEAT-CONTAINING PROTEIN 25"/>
    <property type="match status" value="1"/>
</dbReference>
<dbReference type="InterPro" id="IPR013979">
    <property type="entry name" value="TIF_beta_prop-like"/>
</dbReference>
<dbReference type="InterPro" id="IPR015943">
    <property type="entry name" value="WD40/YVTN_repeat-like_dom_sf"/>
</dbReference>
<dbReference type="PANTHER" id="PTHR44566">
    <property type="entry name" value="TRANSDUCIN/WD40 REPEAT-LIKE SUPERFAMILY PROTEIN"/>
    <property type="match status" value="1"/>
</dbReference>
<dbReference type="EMBL" id="CAJVPS010004152">
    <property type="protein sequence ID" value="CAG8600072.1"/>
    <property type="molecule type" value="Genomic_DNA"/>
</dbReference>
<dbReference type="Pfam" id="PF08662">
    <property type="entry name" value="eIF2A"/>
    <property type="match status" value="1"/>
</dbReference>
<keyword evidence="1 3" id="KW-0853">WD repeat</keyword>
<evidence type="ECO:0000256" key="2">
    <source>
        <dbReference type="ARBA" id="ARBA00022737"/>
    </source>
</evidence>
<dbReference type="PROSITE" id="PS50082">
    <property type="entry name" value="WD_REPEATS_2"/>
    <property type="match status" value="3"/>
</dbReference>
<dbReference type="CDD" id="cd00200">
    <property type="entry name" value="WD40"/>
    <property type="match status" value="1"/>
</dbReference>
<dbReference type="InterPro" id="IPR020472">
    <property type="entry name" value="WD40_PAC1"/>
</dbReference>
<dbReference type="Gene3D" id="2.130.10.10">
    <property type="entry name" value="YVTN repeat-like/Quinoprotein amine dehydrogenase"/>
    <property type="match status" value="1"/>
</dbReference>
<dbReference type="SUPFAM" id="SSF50978">
    <property type="entry name" value="WD40 repeat-like"/>
    <property type="match status" value="1"/>
</dbReference>
<organism evidence="5 6">
    <name type="scientific">Ambispora leptoticha</name>
    <dbReference type="NCBI Taxonomy" id="144679"/>
    <lineage>
        <taxon>Eukaryota</taxon>
        <taxon>Fungi</taxon>
        <taxon>Fungi incertae sedis</taxon>
        <taxon>Mucoromycota</taxon>
        <taxon>Glomeromycotina</taxon>
        <taxon>Glomeromycetes</taxon>
        <taxon>Archaeosporales</taxon>
        <taxon>Ambisporaceae</taxon>
        <taxon>Ambispora</taxon>
    </lineage>
</organism>
<reference evidence="5" key="1">
    <citation type="submission" date="2021-06" db="EMBL/GenBank/DDBJ databases">
        <authorList>
            <person name="Kallberg Y."/>
            <person name="Tangrot J."/>
            <person name="Rosling A."/>
        </authorList>
    </citation>
    <scope>NUCLEOTIDE SEQUENCE</scope>
    <source>
        <strain evidence="5">FL130A</strain>
    </source>
</reference>
<dbReference type="InterPro" id="IPR019775">
    <property type="entry name" value="WD40_repeat_CS"/>
</dbReference>
<dbReference type="PRINTS" id="PR00320">
    <property type="entry name" value="GPROTEINBRPT"/>
</dbReference>
<dbReference type="Pfam" id="PF00400">
    <property type="entry name" value="WD40"/>
    <property type="match status" value="2"/>
</dbReference>
<dbReference type="Proteomes" id="UP000789508">
    <property type="component" value="Unassembled WGS sequence"/>
</dbReference>
<sequence length="432" mass="48633">MENIINEYETESEEENIENASDDALKLNRLSGYTIANNITQPNSVAVSSHYVSQISKVEDQPQNTTLVPSTSSFFNLGEKKETEIMLPPGTKILDVPSRILSAIKDNREITANKHDRFNNSAIPKRQLITLSKEHIKGVNAIKWCGEFGQVLASASMDGTVRIWDVFRSKECVRVISHDGAVKDIQWNSEGKTILSCGYEKLVKLTDLETGTTIQSFSHPQFVTSLRFNPSQSNVFVAGMTKDGLISWDMRANKIIKEFRKFWGSVNDLEFFPDSSQLLTCSDYVVRNSADKNIVVWDATAVSNQIYQEAFSCTALRIHPAQKHFVAQSNANYIAIFRLESPWRLDKRKRFEGHLVNGHPIRCNFSPEPDNGRYLISGDSNGAIFFYDWSTSKIVKSIENAHQGPCTDVSWHPVLRGTVVSCGWDGRVLIWG</sequence>
<evidence type="ECO:0000313" key="6">
    <source>
        <dbReference type="Proteomes" id="UP000789508"/>
    </source>
</evidence>
<dbReference type="OrthoDB" id="256303at2759"/>
<feature type="domain" description="Translation initiation factor beta propellor-like" evidence="4">
    <location>
        <begin position="170"/>
        <end position="299"/>
    </location>
</feature>
<accession>A0A9N9GCB1</accession>
<dbReference type="PROSITE" id="PS50294">
    <property type="entry name" value="WD_REPEATS_REGION"/>
    <property type="match status" value="2"/>
</dbReference>
<feature type="repeat" description="WD" evidence="3">
    <location>
        <begin position="175"/>
        <end position="216"/>
    </location>
</feature>
<evidence type="ECO:0000256" key="3">
    <source>
        <dbReference type="PROSITE-ProRule" id="PRU00221"/>
    </source>
</evidence>
<dbReference type="InterPro" id="IPR036322">
    <property type="entry name" value="WD40_repeat_dom_sf"/>
</dbReference>
<name>A0A9N9GCB1_9GLOM</name>
<evidence type="ECO:0000256" key="1">
    <source>
        <dbReference type="ARBA" id="ARBA00022574"/>
    </source>
</evidence>
<dbReference type="PROSITE" id="PS00678">
    <property type="entry name" value="WD_REPEATS_1"/>
    <property type="match status" value="1"/>
</dbReference>
<comment type="caution">
    <text evidence="5">The sequence shown here is derived from an EMBL/GenBank/DDBJ whole genome shotgun (WGS) entry which is preliminary data.</text>
</comment>
<dbReference type="AlphaFoldDB" id="A0A9N9GCB1"/>
<proteinExistence type="predicted"/>
<evidence type="ECO:0000259" key="4">
    <source>
        <dbReference type="Pfam" id="PF08662"/>
    </source>
</evidence>
<keyword evidence="6" id="KW-1185">Reference proteome</keyword>
<dbReference type="InterPro" id="IPR053053">
    <property type="entry name" value="WD_repeat_protein"/>
</dbReference>
<dbReference type="InterPro" id="IPR001680">
    <property type="entry name" value="WD40_rpt"/>
</dbReference>
<feature type="repeat" description="WD" evidence="3">
    <location>
        <begin position="132"/>
        <end position="166"/>
    </location>
</feature>